<dbReference type="InterPro" id="IPR002347">
    <property type="entry name" value="SDR_fam"/>
</dbReference>
<evidence type="ECO:0000256" key="2">
    <source>
        <dbReference type="ARBA" id="ARBA00023002"/>
    </source>
</evidence>
<accession>M2RA34</accession>
<gene>
    <name evidence="6" type="ORF">CERSUDRAFT_109880</name>
</gene>
<dbReference type="Proteomes" id="UP000016930">
    <property type="component" value="Unassembled WGS sequence"/>
</dbReference>
<dbReference type="GO" id="GO:0008670">
    <property type="term" value="F:2,4-dienoyl-CoA reductase (NADPH) activity"/>
    <property type="evidence" value="ECO:0007669"/>
    <property type="project" value="InterPro"/>
</dbReference>
<organism evidence="6 7">
    <name type="scientific">Ceriporiopsis subvermispora (strain B)</name>
    <name type="common">White-rot fungus</name>
    <name type="synonym">Gelatoporia subvermispora</name>
    <dbReference type="NCBI Taxonomy" id="914234"/>
    <lineage>
        <taxon>Eukaryota</taxon>
        <taxon>Fungi</taxon>
        <taxon>Dikarya</taxon>
        <taxon>Basidiomycota</taxon>
        <taxon>Agaricomycotina</taxon>
        <taxon>Agaricomycetes</taxon>
        <taxon>Polyporales</taxon>
        <taxon>Gelatoporiaceae</taxon>
        <taxon>Gelatoporia</taxon>
    </lineage>
</organism>
<dbReference type="EC" id="1.3.1.124" evidence="3"/>
<evidence type="ECO:0000256" key="1">
    <source>
        <dbReference type="ARBA" id="ARBA00022857"/>
    </source>
</evidence>
<dbReference type="OrthoDB" id="2136131at2759"/>
<dbReference type="InterPro" id="IPR036291">
    <property type="entry name" value="NAD(P)-bd_dom_sf"/>
</dbReference>
<keyword evidence="2" id="KW-0560">Oxidoreductase</keyword>
<dbReference type="EMBL" id="KB445791">
    <property type="protein sequence ID" value="EMD41280.1"/>
    <property type="molecule type" value="Genomic_DNA"/>
</dbReference>
<dbReference type="InterPro" id="IPR045017">
    <property type="entry name" value="DECR2-like"/>
</dbReference>
<proteinExistence type="predicted"/>
<comment type="catalytic activity">
    <reaction evidence="5">
        <text>a (2E,4Z)-dienoyl-CoA + NADPH + H(+) = a 4,5-saturated-(3E)-enoyl-CoA + NADP(+)</text>
        <dbReference type="Rhea" id="RHEA:61892"/>
        <dbReference type="ChEBI" id="CHEBI:15378"/>
        <dbReference type="ChEBI" id="CHEBI:57783"/>
        <dbReference type="ChEBI" id="CHEBI:58349"/>
        <dbReference type="ChEBI" id="CHEBI:85099"/>
        <dbReference type="ChEBI" id="CHEBI:85493"/>
        <dbReference type="EC" id="1.3.1.124"/>
    </reaction>
</comment>
<dbReference type="SUPFAM" id="SSF51735">
    <property type="entry name" value="NAD(P)-binding Rossmann-fold domains"/>
    <property type="match status" value="1"/>
</dbReference>
<evidence type="ECO:0000256" key="5">
    <source>
        <dbReference type="ARBA" id="ARBA00048340"/>
    </source>
</evidence>
<dbReference type="GO" id="GO:0005777">
    <property type="term" value="C:peroxisome"/>
    <property type="evidence" value="ECO:0007669"/>
    <property type="project" value="TreeGrafter"/>
</dbReference>
<comment type="catalytic activity">
    <reaction evidence="4">
        <text>a (2E,4E)-dienoyl-CoA + NADPH + H(+) = a 4,5-saturated-(3E)-enoyl-CoA + NADP(+)</text>
        <dbReference type="Rhea" id="RHEA:45912"/>
        <dbReference type="ChEBI" id="CHEBI:15378"/>
        <dbReference type="ChEBI" id="CHEBI:57783"/>
        <dbReference type="ChEBI" id="CHEBI:58349"/>
        <dbReference type="ChEBI" id="CHEBI:85101"/>
        <dbReference type="ChEBI" id="CHEBI:85493"/>
        <dbReference type="EC" id="1.3.1.124"/>
    </reaction>
</comment>
<evidence type="ECO:0000313" key="6">
    <source>
        <dbReference type="EMBL" id="EMD41280.1"/>
    </source>
</evidence>
<dbReference type="Pfam" id="PF13561">
    <property type="entry name" value="adh_short_C2"/>
    <property type="match status" value="1"/>
</dbReference>
<dbReference type="PANTHER" id="PTHR43296:SF2">
    <property type="entry name" value="PEROXISOMAL 2,4-DIENOYL-COA REDUCTASE [(3E)-ENOYL-COA-PRODUCING]"/>
    <property type="match status" value="1"/>
</dbReference>
<sequence length="294" mass="31073">MAPTPHVQPVVDSTAVFKPNLFKGKVLFCTGGGSGICKAMTEAVMRHGASATIVGRKLDRLAQAAEELSKATGQQCMPAQADVRQFNQLQDAVAKTIERFGKIDFVICGAAGNFLAPIDGLSVNGFKTVIEIDTIGTYNTIKATLHHIRASKGSYIHVSATLHYKGTPYQVHVSAAKAAVDATSAVLAVEEGPHGVRSNVIAPGPIGGTEGMDRLSPKGPAQQSVYPRLPAGRLGDVRDIANATVFLFSDAASFVTGQVIVVDGGHEHLRGPSLPYPESVLDPNTFKHMIKPRL</sequence>
<dbReference type="PRINTS" id="PR00081">
    <property type="entry name" value="GDHRDH"/>
</dbReference>
<evidence type="ECO:0000256" key="4">
    <source>
        <dbReference type="ARBA" id="ARBA00048009"/>
    </source>
</evidence>
<dbReference type="AlphaFoldDB" id="M2RA34"/>
<name>M2RA34_CERS8</name>
<dbReference type="PANTHER" id="PTHR43296">
    <property type="entry name" value="PEROXISOMAL 2,4-DIENOYL-COA REDUCTASE"/>
    <property type="match status" value="1"/>
</dbReference>
<dbReference type="HOGENOM" id="CLU_010194_1_2_1"/>
<evidence type="ECO:0000256" key="3">
    <source>
        <dbReference type="ARBA" id="ARBA00026117"/>
    </source>
</evidence>
<reference evidence="6 7" key="1">
    <citation type="journal article" date="2012" name="Proc. Natl. Acad. Sci. U.S.A.">
        <title>Comparative genomics of Ceriporiopsis subvermispora and Phanerochaete chrysosporium provide insight into selective ligninolysis.</title>
        <authorList>
            <person name="Fernandez-Fueyo E."/>
            <person name="Ruiz-Duenas F.J."/>
            <person name="Ferreira P."/>
            <person name="Floudas D."/>
            <person name="Hibbett D.S."/>
            <person name="Canessa P."/>
            <person name="Larrondo L.F."/>
            <person name="James T.Y."/>
            <person name="Seelenfreund D."/>
            <person name="Lobos S."/>
            <person name="Polanco R."/>
            <person name="Tello M."/>
            <person name="Honda Y."/>
            <person name="Watanabe T."/>
            <person name="Watanabe T."/>
            <person name="Ryu J.S."/>
            <person name="Kubicek C.P."/>
            <person name="Schmoll M."/>
            <person name="Gaskell J."/>
            <person name="Hammel K.E."/>
            <person name="St John F.J."/>
            <person name="Vanden Wymelenberg A."/>
            <person name="Sabat G."/>
            <person name="Splinter BonDurant S."/>
            <person name="Syed K."/>
            <person name="Yadav J.S."/>
            <person name="Doddapaneni H."/>
            <person name="Subramanian V."/>
            <person name="Lavin J.L."/>
            <person name="Oguiza J.A."/>
            <person name="Perez G."/>
            <person name="Pisabarro A.G."/>
            <person name="Ramirez L."/>
            <person name="Santoyo F."/>
            <person name="Master E."/>
            <person name="Coutinho P.M."/>
            <person name="Henrissat B."/>
            <person name="Lombard V."/>
            <person name="Magnuson J.K."/>
            <person name="Kuees U."/>
            <person name="Hori C."/>
            <person name="Igarashi K."/>
            <person name="Samejima M."/>
            <person name="Held B.W."/>
            <person name="Barry K.W."/>
            <person name="LaButti K.M."/>
            <person name="Lapidus A."/>
            <person name="Lindquist E.A."/>
            <person name="Lucas S.M."/>
            <person name="Riley R."/>
            <person name="Salamov A.A."/>
            <person name="Hoffmeister D."/>
            <person name="Schwenk D."/>
            <person name="Hadar Y."/>
            <person name="Yarden O."/>
            <person name="de Vries R.P."/>
            <person name="Wiebenga A."/>
            <person name="Stenlid J."/>
            <person name="Eastwood D."/>
            <person name="Grigoriev I.V."/>
            <person name="Berka R.M."/>
            <person name="Blanchette R.A."/>
            <person name="Kersten P."/>
            <person name="Martinez A.T."/>
            <person name="Vicuna R."/>
            <person name="Cullen D."/>
        </authorList>
    </citation>
    <scope>NUCLEOTIDE SEQUENCE [LARGE SCALE GENOMIC DNA]</scope>
    <source>
        <strain evidence="6 7">B</strain>
    </source>
</reference>
<dbReference type="CDD" id="cd05369">
    <property type="entry name" value="TER_DECR_SDR_a"/>
    <property type="match status" value="1"/>
</dbReference>
<dbReference type="Gene3D" id="3.40.50.720">
    <property type="entry name" value="NAD(P)-binding Rossmann-like Domain"/>
    <property type="match status" value="1"/>
</dbReference>
<dbReference type="STRING" id="914234.M2RA34"/>
<keyword evidence="7" id="KW-1185">Reference proteome</keyword>
<dbReference type="GO" id="GO:0009062">
    <property type="term" value="P:fatty acid catabolic process"/>
    <property type="evidence" value="ECO:0007669"/>
    <property type="project" value="InterPro"/>
</dbReference>
<keyword evidence="1" id="KW-0521">NADP</keyword>
<evidence type="ECO:0000313" key="7">
    <source>
        <dbReference type="Proteomes" id="UP000016930"/>
    </source>
</evidence>
<protein>
    <recommendedName>
        <fullName evidence="3">2,4-dienoyl-CoA reductase [(3E)-enoyl-CoA-producing]</fullName>
        <ecNumber evidence="3">1.3.1.124</ecNumber>
    </recommendedName>
</protein>